<keyword evidence="8" id="KW-1185">Reference proteome</keyword>
<evidence type="ECO:0000313" key="8">
    <source>
        <dbReference type="Proteomes" id="UP000218332"/>
    </source>
</evidence>
<dbReference type="GO" id="GO:0097347">
    <property type="term" value="C:TAM protein secretion complex"/>
    <property type="evidence" value="ECO:0007669"/>
    <property type="project" value="TreeGrafter"/>
</dbReference>
<evidence type="ECO:0000313" key="6">
    <source>
        <dbReference type="EMBL" id="PAV25691.1"/>
    </source>
</evidence>
<evidence type="ECO:0000313" key="9">
    <source>
        <dbReference type="Proteomes" id="UP000245887"/>
    </source>
</evidence>
<reference evidence="7 9" key="2">
    <citation type="submission" date="2018-04" db="EMBL/GenBank/DDBJ databases">
        <title>Genomic Encyclopedia of Type Strains, Phase IV (KMG-IV): sequencing the most valuable type-strain genomes for metagenomic binning, comparative biology and taxonomic classification.</title>
        <authorList>
            <person name="Goeker M."/>
        </authorList>
    </citation>
    <scope>NUCLEOTIDE SEQUENCE [LARGE SCALE GENOMIC DNA]</scope>
    <source>
        <strain evidence="7 9">DSM 28688</strain>
    </source>
</reference>
<name>A0A2A2I0Y7_9GAMM</name>
<proteinExistence type="predicted"/>
<evidence type="ECO:0000259" key="5">
    <source>
        <dbReference type="Pfam" id="PF04357"/>
    </source>
</evidence>
<evidence type="ECO:0000313" key="7">
    <source>
        <dbReference type="EMBL" id="PVY79233.1"/>
    </source>
</evidence>
<dbReference type="OrthoDB" id="5555605at2"/>
<reference evidence="6 8" key="1">
    <citation type="submission" date="2017-07" db="EMBL/GenBank/DDBJ databases">
        <title>Tamlnaduibacter salinus (Mi-7) genome sequencing.</title>
        <authorList>
            <person name="Verma A."/>
            <person name="Krishnamurthi S."/>
        </authorList>
    </citation>
    <scope>NUCLEOTIDE SEQUENCE [LARGE SCALE GENOMIC DNA]</scope>
    <source>
        <strain evidence="6 8">Mi-7</strain>
    </source>
</reference>
<organism evidence="6 8">
    <name type="scientific">Tamilnaduibacter salinus</name>
    <dbReference type="NCBI Taxonomy" id="1484056"/>
    <lineage>
        <taxon>Bacteria</taxon>
        <taxon>Pseudomonadati</taxon>
        <taxon>Pseudomonadota</taxon>
        <taxon>Gammaproteobacteria</taxon>
        <taxon>Pseudomonadales</taxon>
        <taxon>Marinobacteraceae</taxon>
        <taxon>Tamilnaduibacter</taxon>
    </lineage>
</organism>
<sequence length="1222" mass="131511">MRLVLKGLIALLLALMVGIAALVLTLRSDAGTRWVLEQIPGLTITAGEGTLLGRWQAEVLAWHGFGVRAHVETPLLDWSPSCLFTAELCVEELSLSRADVRVDNGQSSSDTAPLTPPNIELPIAVTIRQVDLGPVSVNDTVLWDQLRLIASAGGSQMHVSSLNARRGHLTVDGALRVTTRSDWPVDGDLSIELPEPDGTEDWRLNVTVAGSVRDLRLEGTSRGYLSAAFSGELAPLEPTLPVRLSLSEARLQALPSLPDTLTLTQGSANLEGNLESGYNTRAALVLPSTTGDMPARVTGTLMTTGVRGMSLRLQTDQPDREARVTGSLNWAEGFMAQGELAMGRFPWFGLLPDIGAPPVTVTSLHGPFEYKGGGYQAELTGRAESPAGPLGFELNGAGDDQQVTLSTLSLTARDGTLSGQGQIGFADTLSWQGDLRLSAFNPAFWRPSLSSELSGRVHTEGQMAATGPKGTARWQLEGQWRQNPATLNGELAVSNGLIRVPSLEARIGDNRLTGSGEWQTQLQAEFDGQLRALNQIWPGLEGQFRASGRLGGTLTEPGGDVSFQGEALSWQDRHLGSLSGQARAEAGRDVAITVEAREIRAAGQVVDRVRARLTGDPDRHRLVVTLERPDMRSRVTLAGGVEGRGWQGQMASGRVSVAEQDWRLASPAALRYREDGTLTLGAHCWRWENSSLCAGSQQLLPSPVLNYALNRFPARALAPWLPEAVRWRTTINGDMALDLSGAGPNGRLSLNAGPGDIGLLHEGDWQRVDYDRLSADVLLRPEAADVDLRLAGSDLGELSVHFSVAPNEPGRPVDGRYRVKALNMAPLGPLVGLTEASGRVNGAGQLSGPLMNPVVGGALHLSDGQVAHPQLPIPIEDLFVSLRFKGRQADLSGRWSSSERSEARLDGEVDWRDEQSRLRLTLTGDRLPFQYEPWARVELSPDLTLRLVGRQLSVSGRVDVPRGSITVRQLPEQAVSVSDDEVIEGREQASSSLTGVSMDVTVNVGSDRVDFNGFDVIGLLEGQIQIGDNLDANGTLSLVDGHYEAYGQDLTLRRARLVFVGSLTRPYVDIEAIRTVDTVVAGLRLSGPVTQPTTTIFSEPPMSQSEALAYLILGRPLNSRGDQTRVSQAALSLGLAQTAGVTRNIGEKVGIEDLTLETEGKGDEASVVASGRITDDLSVRYGMRMFEPVTVMALRYDLGEYFYLEAASGIAASLDLFYTRDF</sequence>
<dbReference type="EMBL" id="QEKQ01000001">
    <property type="protein sequence ID" value="PVY79233.1"/>
    <property type="molecule type" value="Genomic_DNA"/>
</dbReference>
<dbReference type="Proteomes" id="UP000218332">
    <property type="component" value="Unassembled WGS sequence"/>
</dbReference>
<accession>A0A2A2I0Y7</accession>
<dbReference type="InterPro" id="IPR007452">
    <property type="entry name" value="TamB_C"/>
</dbReference>
<dbReference type="PANTHER" id="PTHR36985">
    <property type="entry name" value="TRANSLOCATION AND ASSEMBLY MODULE SUBUNIT TAMB"/>
    <property type="match status" value="1"/>
</dbReference>
<keyword evidence="4" id="KW-0472">Membrane</keyword>
<dbReference type="Pfam" id="PF04357">
    <property type="entry name" value="TamB"/>
    <property type="match status" value="1"/>
</dbReference>
<dbReference type="PANTHER" id="PTHR36985:SF1">
    <property type="entry name" value="TRANSLOCATION AND ASSEMBLY MODULE SUBUNIT TAMB"/>
    <property type="match status" value="1"/>
</dbReference>
<dbReference type="AlphaFoldDB" id="A0A2A2I0Y7"/>
<feature type="domain" description="Translocation and assembly module TamB C-terminal" evidence="5">
    <location>
        <begin position="898"/>
        <end position="1222"/>
    </location>
</feature>
<evidence type="ECO:0000256" key="2">
    <source>
        <dbReference type="ARBA" id="ARBA00022692"/>
    </source>
</evidence>
<evidence type="ECO:0000256" key="4">
    <source>
        <dbReference type="ARBA" id="ARBA00023136"/>
    </source>
</evidence>
<evidence type="ECO:0000256" key="1">
    <source>
        <dbReference type="ARBA" id="ARBA00004167"/>
    </source>
</evidence>
<comment type="subcellular location">
    <subcellularLocation>
        <location evidence="1">Membrane</location>
        <topology evidence="1">Single-pass membrane protein</topology>
    </subcellularLocation>
</comment>
<gene>
    <name evidence="7" type="ORF">C8D92_101446</name>
    <name evidence="6" type="ORF">CF392_09605</name>
</gene>
<evidence type="ECO:0000256" key="3">
    <source>
        <dbReference type="ARBA" id="ARBA00022989"/>
    </source>
</evidence>
<dbReference type="Proteomes" id="UP000245887">
    <property type="component" value="Unassembled WGS sequence"/>
</dbReference>
<keyword evidence="3" id="KW-1133">Transmembrane helix</keyword>
<dbReference type="EMBL" id="NMPM01000050">
    <property type="protein sequence ID" value="PAV25691.1"/>
    <property type="molecule type" value="Genomic_DNA"/>
</dbReference>
<comment type="caution">
    <text evidence="6">The sequence shown here is derived from an EMBL/GenBank/DDBJ whole genome shotgun (WGS) entry which is preliminary data.</text>
</comment>
<dbReference type="GO" id="GO:0005886">
    <property type="term" value="C:plasma membrane"/>
    <property type="evidence" value="ECO:0007669"/>
    <property type="project" value="InterPro"/>
</dbReference>
<dbReference type="RefSeq" id="WP_095611241.1">
    <property type="nucleotide sequence ID" value="NZ_NMPM01000050.1"/>
</dbReference>
<keyword evidence="2" id="KW-0812">Transmembrane</keyword>
<protein>
    <submittedName>
        <fullName evidence="7">Translocation and assembly module TamB</fullName>
    </submittedName>
</protein>
<dbReference type="GO" id="GO:0009306">
    <property type="term" value="P:protein secretion"/>
    <property type="evidence" value="ECO:0007669"/>
    <property type="project" value="InterPro"/>
</dbReference>